<dbReference type="InterPro" id="IPR019734">
    <property type="entry name" value="TPR_rpt"/>
</dbReference>
<proteinExistence type="predicted"/>
<keyword evidence="10" id="KW-0175">Coiled coil</keyword>
<dbReference type="Proteomes" id="UP000192796">
    <property type="component" value="Unassembled WGS sequence"/>
</dbReference>
<dbReference type="RefSeq" id="WP_143774487.1">
    <property type="nucleotide sequence ID" value="NZ_LVYD01000124.1"/>
</dbReference>
<dbReference type="GO" id="GO:0000155">
    <property type="term" value="F:phosphorelay sensor kinase activity"/>
    <property type="evidence" value="ECO:0007669"/>
    <property type="project" value="InterPro"/>
</dbReference>
<evidence type="ECO:0000256" key="9">
    <source>
        <dbReference type="PROSITE-ProRule" id="PRU00339"/>
    </source>
</evidence>
<dbReference type="InterPro" id="IPR050482">
    <property type="entry name" value="Sensor_HK_TwoCompSys"/>
</dbReference>
<evidence type="ECO:0000256" key="2">
    <source>
        <dbReference type="ARBA" id="ARBA00012438"/>
    </source>
</evidence>
<evidence type="ECO:0000256" key="1">
    <source>
        <dbReference type="ARBA" id="ARBA00000085"/>
    </source>
</evidence>
<protein>
    <recommendedName>
        <fullName evidence="2">histidine kinase</fullName>
        <ecNumber evidence="2">2.7.13.3</ecNumber>
    </recommendedName>
</protein>
<dbReference type="CDD" id="cd16917">
    <property type="entry name" value="HATPase_UhpB-NarQ-NarX-like"/>
    <property type="match status" value="1"/>
</dbReference>
<organism evidence="14 15">
    <name type="scientific">Niastella vici</name>
    <dbReference type="NCBI Taxonomy" id="1703345"/>
    <lineage>
        <taxon>Bacteria</taxon>
        <taxon>Pseudomonadati</taxon>
        <taxon>Bacteroidota</taxon>
        <taxon>Chitinophagia</taxon>
        <taxon>Chitinophagales</taxon>
        <taxon>Chitinophagaceae</taxon>
        <taxon>Niastella</taxon>
    </lineage>
</organism>
<dbReference type="PROSITE" id="PS50109">
    <property type="entry name" value="HIS_KIN"/>
    <property type="match status" value="1"/>
</dbReference>
<dbReference type="GO" id="GO:0046983">
    <property type="term" value="F:protein dimerization activity"/>
    <property type="evidence" value="ECO:0007669"/>
    <property type="project" value="InterPro"/>
</dbReference>
<keyword evidence="4" id="KW-0808">Transferase</keyword>
<evidence type="ECO:0000256" key="12">
    <source>
        <dbReference type="SAM" id="SignalP"/>
    </source>
</evidence>
<dbReference type="GO" id="GO:0016020">
    <property type="term" value="C:membrane"/>
    <property type="evidence" value="ECO:0007669"/>
    <property type="project" value="InterPro"/>
</dbReference>
<evidence type="ECO:0000313" key="14">
    <source>
        <dbReference type="EMBL" id="OQP57182.1"/>
    </source>
</evidence>
<keyword evidence="11" id="KW-0812">Transmembrane</keyword>
<dbReference type="Pfam" id="PF02518">
    <property type="entry name" value="HATPase_c"/>
    <property type="match status" value="1"/>
</dbReference>
<dbReference type="STRING" id="1703345.A3860_11505"/>
<dbReference type="Gene3D" id="1.20.5.1930">
    <property type="match status" value="1"/>
</dbReference>
<feature type="transmembrane region" description="Helical" evidence="11">
    <location>
        <begin position="411"/>
        <end position="432"/>
    </location>
</feature>
<keyword evidence="9" id="KW-0802">TPR repeat</keyword>
<keyword evidence="5" id="KW-0547">Nucleotide-binding</keyword>
<evidence type="ECO:0000256" key="3">
    <source>
        <dbReference type="ARBA" id="ARBA00022553"/>
    </source>
</evidence>
<dbReference type="InterPro" id="IPR011712">
    <property type="entry name" value="Sig_transdc_His_kin_sub3_dim/P"/>
</dbReference>
<accession>A0A1V9FFP0</accession>
<feature type="repeat" description="TPR" evidence="9">
    <location>
        <begin position="174"/>
        <end position="207"/>
    </location>
</feature>
<keyword evidence="12" id="KW-0732">Signal</keyword>
<dbReference type="PANTHER" id="PTHR24421:SF10">
    <property type="entry name" value="NITRATE_NITRITE SENSOR PROTEIN NARQ"/>
    <property type="match status" value="1"/>
</dbReference>
<keyword evidence="7" id="KW-0067">ATP-binding</keyword>
<keyword evidence="11" id="KW-0472">Membrane</keyword>
<keyword evidence="8" id="KW-0902">Two-component regulatory system</keyword>
<name>A0A1V9FFP0_9BACT</name>
<dbReference type="OrthoDB" id="617348at2"/>
<evidence type="ECO:0000256" key="10">
    <source>
        <dbReference type="SAM" id="Coils"/>
    </source>
</evidence>
<gene>
    <name evidence="14" type="ORF">A3860_11505</name>
</gene>
<keyword evidence="15" id="KW-1185">Reference proteome</keyword>
<evidence type="ECO:0000256" key="7">
    <source>
        <dbReference type="ARBA" id="ARBA00022840"/>
    </source>
</evidence>
<dbReference type="InterPro" id="IPR036890">
    <property type="entry name" value="HATPase_C_sf"/>
</dbReference>
<feature type="domain" description="Histidine kinase" evidence="13">
    <location>
        <begin position="475"/>
        <end position="664"/>
    </location>
</feature>
<sequence>MNKLSTNRIRVIGYCLLLLCMSVRAAAQHVVDDRKFPDSLQRVFEQSNTLKDKLEALFGLSDYYSTRDTGRALGYARKSISLSKQDAYLFAIAHFYLAGVYFEFDANRSQQEYLYAEKLLRPFPQKEALIYRARAWNNYGAIEQRHDNARAYLDILINKALPLAQQAGDSTRMALNYHNIGLVLLNMGENQRALQYFSRAIVIMEAGNSVYADVADAYVLSARATILDGRPEQALPFLKKAKKILEPNPDSYFWPLYYSVEGSYYRYTNAYTQAHQSLERGLALAGQMNDVFEKRTLLYEQFSVYKAEKNYAAAKNVLLQGLSLEESFPLSRDRRQMLLDMAETEKQTGNAESAYCWLMQYAELSDSIYEKQTKTEMAALEARFRTAEKEKQIGDLEHEKKISARDRKYQLLLLLAVIAVLSLVAILAIMQLQHRKKLAAKREGEHRNELEKIEKEKQLSNYSALMEGQEQERRRLARDLHDGLGCSLAAIKLGLSRIPAESAAQELSLQQVTGQLDAAVSELRWISRNMMPESLLTLGLSDALKDLCSSVMSPQLRLVYNAYNIDPALPLSTQTMIYRMIQEIISNAVKHANASVLLLQCSQEEDSFFITVEDNGKGFDASRHHSQGIGLKNIRNRVDYFNGNLTIESSPEGTIINIELHVAQQS</sequence>
<dbReference type="PANTHER" id="PTHR24421">
    <property type="entry name" value="NITRATE/NITRITE SENSOR PROTEIN NARX-RELATED"/>
    <property type="match status" value="1"/>
</dbReference>
<evidence type="ECO:0000259" key="13">
    <source>
        <dbReference type="PROSITE" id="PS50109"/>
    </source>
</evidence>
<dbReference type="EC" id="2.7.13.3" evidence="2"/>
<dbReference type="Pfam" id="PF07730">
    <property type="entry name" value="HisKA_3"/>
    <property type="match status" value="1"/>
</dbReference>
<dbReference type="Gene3D" id="1.25.40.10">
    <property type="entry name" value="Tetratricopeptide repeat domain"/>
    <property type="match status" value="2"/>
</dbReference>
<comment type="catalytic activity">
    <reaction evidence="1">
        <text>ATP + protein L-histidine = ADP + protein N-phospho-L-histidine.</text>
        <dbReference type="EC" id="2.7.13.3"/>
    </reaction>
</comment>
<dbReference type="GO" id="GO:0005524">
    <property type="term" value="F:ATP binding"/>
    <property type="evidence" value="ECO:0007669"/>
    <property type="project" value="UniProtKB-KW"/>
</dbReference>
<dbReference type="PROSITE" id="PS50005">
    <property type="entry name" value="TPR"/>
    <property type="match status" value="1"/>
</dbReference>
<evidence type="ECO:0000256" key="8">
    <source>
        <dbReference type="ARBA" id="ARBA00023012"/>
    </source>
</evidence>
<comment type="caution">
    <text evidence="14">The sequence shown here is derived from an EMBL/GenBank/DDBJ whole genome shotgun (WGS) entry which is preliminary data.</text>
</comment>
<feature type="chain" id="PRO_5012190158" description="histidine kinase" evidence="12">
    <location>
        <begin position="26"/>
        <end position="666"/>
    </location>
</feature>
<keyword evidence="6 14" id="KW-0418">Kinase</keyword>
<feature type="signal peptide" evidence="12">
    <location>
        <begin position="1"/>
        <end position="25"/>
    </location>
</feature>
<keyword evidence="11" id="KW-1133">Transmembrane helix</keyword>
<evidence type="ECO:0000256" key="6">
    <source>
        <dbReference type="ARBA" id="ARBA00022777"/>
    </source>
</evidence>
<evidence type="ECO:0000256" key="5">
    <source>
        <dbReference type="ARBA" id="ARBA00022741"/>
    </source>
</evidence>
<keyword evidence="3" id="KW-0597">Phosphoprotein</keyword>
<dbReference type="SUPFAM" id="SSF55874">
    <property type="entry name" value="ATPase domain of HSP90 chaperone/DNA topoisomerase II/histidine kinase"/>
    <property type="match status" value="1"/>
</dbReference>
<dbReference type="SUPFAM" id="SSF48452">
    <property type="entry name" value="TPR-like"/>
    <property type="match status" value="1"/>
</dbReference>
<dbReference type="Gene3D" id="3.30.565.10">
    <property type="entry name" value="Histidine kinase-like ATPase, C-terminal domain"/>
    <property type="match status" value="1"/>
</dbReference>
<dbReference type="SMART" id="SM00387">
    <property type="entry name" value="HATPase_c"/>
    <property type="match status" value="1"/>
</dbReference>
<dbReference type="InterPro" id="IPR011990">
    <property type="entry name" value="TPR-like_helical_dom_sf"/>
</dbReference>
<dbReference type="AlphaFoldDB" id="A0A1V9FFP0"/>
<dbReference type="InterPro" id="IPR003594">
    <property type="entry name" value="HATPase_dom"/>
</dbReference>
<reference evidence="14 15" key="1">
    <citation type="submission" date="2016-03" db="EMBL/GenBank/DDBJ databases">
        <title>Niastella vici sp. nov., isolated from farmland soil.</title>
        <authorList>
            <person name="Chen L."/>
            <person name="Wang D."/>
            <person name="Yang S."/>
            <person name="Wang G."/>
        </authorList>
    </citation>
    <scope>NUCLEOTIDE SEQUENCE [LARGE SCALE GENOMIC DNA]</scope>
    <source>
        <strain evidence="14 15">DJ57</strain>
    </source>
</reference>
<dbReference type="InterPro" id="IPR005467">
    <property type="entry name" value="His_kinase_dom"/>
</dbReference>
<evidence type="ECO:0000313" key="15">
    <source>
        <dbReference type="Proteomes" id="UP000192796"/>
    </source>
</evidence>
<feature type="coiled-coil region" evidence="10">
    <location>
        <begin position="436"/>
        <end position="479"/>
    </location>
</feature>
<evidence type="ECO:0000256" key="4">
    <source>
        <dbReference type="ARBA" id="ARBA00022679"/>
    </source>
</evidence>
<evidence type="ECO:0000256" key="11">
    <source>
        <dbReference type="SAM" id="Phobius"/>
    </source>
</evidence>
<dbReference type="EMBL" id="LVYD01000124">
    <property type="protein sequence ID" value="OQP57182.1"/>
    <property type="molecule type" value="Genomic_DNA"/>
</dbReference>